<comment type="similarity">
    <text evidence="5">Belongs to the type-I 3-dehydroquinase family.</text>
</comment>
<evidence type="ECO:0000256" key="5">
    <source>
        <dbReference type="HAMAP-Rule" id="MF_00214"/>
    </source>
</evidence>
<dbReference type="GO" id="GO:0003855">
    <property type="term" value="F:3-dehydroquinate dehydratase activity"/>
    <property type="evidence" value="ECO:0007669"/>
    <property type="project" value="UniProtKB-UniRule"/>
</dbReference>
<keyword evidence="2 5" id="KW-0057">Aromatic amino acid biosynthesis</keyword>
<feature type="active site" description="Schiff-base intermediate with substrate" evidence="5">
    <location>
        <position position="170"/>
    </location>
</feature>
<feature type="binding site" evidence="5">
    <location>
        <position position="213"/>
    </location>
    <ligand>
        <name>3-dehydroquinate</name>
        <dbReference type="ChEBI" id="CHEBI:32364"/>
    </ligand>
</feature>
<comment type="function">
    <text evidence="5">Involved in the third step of the chorismate pathway, which leads to the biosynthesis of aromatic amino acids. Catalyzes the cis-dehydration of 3-dehydroquinate (DHQ) and introduces the first double bond of the aromatic ring to yield 3-dehydroshikimate.</text>
</comment>
<organism evidence="6 7">
    <name type="scientific">Slackia heliotrinireducens (strain ATCC 29202 / DSM 20476 / NCTC 11029 / RHS 1)</name>
    <name type="common">Peptococcus heliotrinreducens</name>
    <dbReference type="NCBI Taxonomy" id="471855"/>
    <lineage>
        <taxon>Bacteria</taxon>
        <taxon>Bacillati</taxon>
        <taxon>Actinomycetota</taxon>
        <taxon>Coriobacteriia</taxon>
        <taxon>Eggerthellales</taxon>
        <taxon>Eggerthellaceae</taxon>
        <taxon>Slackia</taxon>
    </lineage>
</organism>
<dbReference type="GO" id="GO:0009423">
    <property type="term" value="P:chorismate biosynthetic process"/>
    <property type="evidence" value="ECO:0007669"/>
    <property type="project" value="UniProtKB-UniRule"/>
</dbReference>
<dbReference type="PANTHER" id="PTHR43699">
    <property type="entry name" value="3-DEHYDROQUINATE DEHYDRATASE"/>
    <property type="match status" value="1"/>
</dbReference>
<dbReference type="NCBIfam" id="TIGR01093">
    <property type="entry name" value="aroD"/>
    <property type="match status" value="1"/>
</dbReference>
<dbReference type="Proteomes" id="UP000002026">
    <property type="component" value="Chromosome"/>
</dbReference>
<dbReference type="PANTHER" id="PTHR43699:SF1">
    <property type="entry name" value="3-DEHYDROQUINATE DEHYDRATASE"/>
    <property type="match status" value="1"/>
</dbReference>
<dbReference type="EMBL" id="CP001684">
    <property type="protein sequence ID" value="ACV21714.1"/>
    <property type="molecule type" value="Genomic_DNA"/>
</dbReference>
<feature type="binding site" evidence="5">
    <location>
        <position position="232"/>
    </location>
    <ligand>
        <name>3-dehydroquinate</name>
        <dbReference type="ChEBI" id="CHEBI:32364"/>
    </ligand>
</feature>
<feature type="binding site" evidence="5">
    <location>
        <position position="82"/>
    </location>
    <ligand>
        <name>3-dehydroquinate</name>
        <dbReference type="ChEBI" id="CHEBI:32364"/>
    </ligand>
</feature>
<dbReference type="SUPFAM" id="SSF51569">
    <property type="entry name" value="Aldolase"/>
    <property type="match status" value="1"/>
</dbReference>
<keyword evidence="3 5" id="KW-0456">Lyase</keyword>
<dbReference type="InterPro" id="IPR013785">
    <property type="entry name" value="Aldolase_TIM"/>
</dbReference>
<dbReference type="InterPro" id="IPR001381">
    <property type="entry name" value="DHquinase_I"/>
</dbReference>
<dbReference type="Pfam" id="PF01487">
    <property type="entry name" value="DHquinase_I"/>
    <property type="match status" value="1"/>
</dbReference>
<dbReference type="FunFam" id="3.20.20.70:FF:000047">
    <property type="entry name" value="3-dehydroquinate dehydratase"/>
    <property type="match status" value="1"/>
</dbReference>
<evidence type="ECO:0000313" key="7">
    <source>
        <dbReference type="Proteomes" id="UP000002026"/>
    </source>
</evidence>
<keyword evidence="7" id="KW-1185">Reference proteome</keyword>
<feature type="active site" description="Proton donor/acceptor" evidence="5">
    <location>
        <position position="143"/>
    </location>
</feature>
<dbReference type="HAMAP" id="MF_00214">
    <property type="entry name" value="AroD"/>
    <property type="match status" value="1"/>
</dbReference>
<dbReference type="HOGENOM" id="CLU_064444_0_0_11"/>
<feature type="binding site" evidence="5">
    <location>
        <begin position="46"/>
        <end position="48"/>
    </location>
    <ligand>
        <name>3-dehydroquinate</name>
        <dbReference type="ChEBI" id="CHEBI:32364"/>
    </ligand>
</feature>
<gene>
    <name evidence="5" type="primary">aroD</name>
    <name evidence="6" type="ordered locus">Shel_06550</name>
</gene>
<dbReference type="GO" id="GO:0009073">
    <property type="term" value="P:aromatic amino acid family biosynthetic process"/>
    <property type="evidence" value="ECO:0007669"/>
    <property type="project" value="UniProtKB-KW"/>
</dbReference>
<keyword evidence="4 5" id="KW-0704">Schiff base</keyword>
<evidence type="ECO:0000256" key="4">
    <source>
        <dbReference type="ARBA" id="ARBA00023270"/>
    </source>
</evidence>
<dbReference type="UniPathway" id="UPA00053">
    <property type="reaction ID" value="UER00086"/>
</dbReference>
<feature type="binding site" evidence="5">
    <location>
        <position position="236"/>
    </location>
    <ligand>
        <name>3-dehydroquinate</name>
        <dbReference type="ChEBI" id="CHEBI:32364"/>
    </ligand>
</feature>
<reference evidence="6 7" key="1">
    <citation type="journal article" date="2009" name="Stand. Genomic Sci.">
        <title>Complete genome sequence of Slackia heliotrinireducens type strain (RHS 1).</title>
        <authorList>
            <person name="Pukall R."/>
            <person name="Lapidus A."/>
            <person name="Nolan M."/>
            <person name="Copeland A."/>
            <person name="Glavina Del Rio T."/>
            <person name="Lucas S."/>
            <person name="Chen F."/>
            <person name="Tice H."/>
            <person name="Cheng J.F."/>
            <person name="Chertkov O."/>
            <person name="Bruce D."/>
            <person name="Goodwin L."/>
            <person name="Kuske C."/>
            <person name="Brettin T."/>
            <person name="Detter J.C."/>
            <person name="Han C."/>
            <person name="Pitluck S."/>
            <person name="Pati A."/>
            <person name="Mavrommatis K."/>
            <person name="Ivanova N."/>
            <person name="Ovchinnikova G."/>
            <person name="Chen A."/>
            <person name="Palaniappan K."/>
            <person name="Schneider S."/>
            <person name="Rohde M."/>
            <person name="Chain P."/>
            <person name="D'haeseleer P."/>
            <person name="Goker M."/>
            <person name="Bristow J."/>
            <person name="Eisen J.A."/>
            <person name="Markowitz V."/>
            <person name="Kyrpides N.C."/>
            <person name="Klenk H.P."/>
            <person name="Hugenholtz P."/>
        </authorList>
    </citation>
    <scope>NUCLEOTIDE SEQUENCE [LARGE SCALE GENOMIC DNA]</scope>
    <source>
        <strain evidence="7">ATCC 29202 / DSM 20476 / NCTC 11029 / RHS 1</strain>
    </source>
</reference>
<dbReference type="AlphaFoldDB" id="C7N3X3"/>
<name>C7N3X3_SLAHD</name>
<sequence>MKPLVIKDVSIGEGAPKTIVSVMDATTEGALATIDQGLAAGVDCFEWRVDFSENVHDPAAAAEESRVLAQALPKNPLLFTFRSTSQGGQLTIPVEEYVALNKAVIEAEAIDMVDIETWIGDAAVSDLVACAHAHGVAAVVSYHNFAGTPSKDWMVALLTHMQDLGADIPKIAVMAKTPADALELLAATEEMARLHAQGPLLTMAMGRDGSITRLAGELFGSALTFCALENASAPGQVDVSQARRIMADLHEVLGK</sequence>
<evidence type="ECO:0000256" key="2">
    <source>
        <dbReference type="ARBA" id="ARBA00023141"/>
    </source>
</evidence>
<dbReference type="CDD" id="cd00502">
    <property type="entry name" value="DHQase_I"/>
    <property type="match status" value="1"/>
</dbReference>
<dbReference type="GO" id="GO:0008652">
    <property type="term" value="P:amino acid biosynthetic process"/>
    <property type="evidence" value="ECO:0007669"/>
    <property type="project" value="UniProtKB-KW"/>
</dbReference>
<evidence type="ECO:0000256" key="1">
    <source>
        <dbReference type="ARBA" id="ARBA00001864"/>
    </source>
</evidence>
<comment type="subunit">
    <text evidence="5">Homodimer.</text>
</comment>
<comment type="catalytic activity">
    <reaction evidence="1 5">
        <text>3-dehydroquinate = 3-dehydroshikimate + H2O</text>
        <dbReference type="Rhea" id="RHEA:21096"/>
        <dbReference type="ChEBI" id="CHEBI:15377"/>
        <dbReference type="ChEBI" id="CHEBI:16630"/>
        <dbReference type="ChEBI" id="CHEBI:32364"/>
        <dbReference type="EC" id="4.2.1.10"/>
    </reaction>
</comment>
<dbReference type="KEGG" id="shi:Shel_06550"/>
<evidence type="ECO:0000256" key="3">
    <source>
        <dbReference type="ARBA" id="ARBA00023239"/>
    </source>
</evidence>
<keyword evidence="5" id="KW-0028">Amino-acid biosynthesis</keyword>
<dbReference type="STRING" id="471855.Shel_06550"/>
<dbReference type="GO" id="GO:0046279">
    <property type="term" value="P:3,4-dihydroxybenzoate biosynthetic process"/>
    <property type="evidence" value="ECO:0007669"/>
    <property type="project" value="TreeGrafter"/>
</dbReference>
<dbReference type="eggNOG" id="COG0710">
    <property type="taxonomic scope" value="Bacteria"/>
</dbReference>
<dbReference type="InterPro" id="IPR050146">
    <property type="entry name" value="Type-I_3-dehydroquinase"/>
</dbReference>
<comment type="pathway">
    <text evidence="5">Metabolic intermediate biosynthesis; chorismate biosynthesis; chorismate from D-erythrose 4-phosphate and phosphoenolpyruvate: step 3/7.</text>
</comment>
<dbReference type="Gene3D" id="3.20.20.70">
    <property type="entry name" value="Aldolase class I"/>
    <property type="match status" value="1"/>
</dbReference>
<dbReference type="RefSeq" id="WP_012797819.1">
    <property type="nucleotide sequence ID" value="NC_013165.1"/>
</dbReference>
<dbReference type="EC" id="4.2.1.10" evidence="5"/>
<proteinExistence type="inferred from homology"/>
<accession>C7N3X3</accession>
<evidence type="ECO:0000313" key="6">
    <source>
        <dbReference type="EMBL" id="ACV21714.1"/>
    </source>
</evidence>
<protein>
    <recommendedName>
        <fullName evidence="5">3-dehydroquinate dehydratase</fullName>
        <shortName evidence="5">3-dehydroquinase</shortName>
        <ecNumber evidence="5">4.2.1.10</ecNumber>
    </recommendedName>
    <alternativeName>
        <fullName evidence="5">Type I DHQase</fullName>
    </alternativeName>
    <alternativeName>
        <fullName evidence="5">Type I dehydroquinase</fullName>
        <shortName evidence="5">DHQ1</shortName>
    </alternativeName>
</protein>
<feature type="binding site" evidence="5">
    <location>
        <position position="21"/>
    </location>
    <ligand>
        <name>3-dehydroquinate</name>
        <dbReference type="ChEBI" id="CHEBI:32364"/>
    </ligand>
</feature>